<evidence type="ECO:0000313" key="2">
    <source>
        <dbReference type="Proteomes" id="UP000789396"/>
    </source>
</evidence>
<dbReference type="EMBL" id="CAJVPZ010031764">
    <property type="protein sequence ID" value="CAG8740126.1"/>
    <property type="molecule type" value="Genomic_DNA"/>
</dbReference>
<protein>
    <submittedName>
        <fullName evidence="1">1746_t:CDS:1</fullName>
    </submittedName>
</protein>
<gene>
    <name evidence="1" type="ORF">RFULGI_LOCUS12795</name>
</gene>
<accession>A0A9N9ILS9</accession>
<feature type="non-terminal residue" evidence="1">
    <location>
        <position position="122"/>
    </location>
</feature>
<dbReference type="AlphaFoldDB" id="A0A9N9ILS9"/>
<evidence type="ECO:0000313" key="1">
    <source>
        <dbReference type="EMBL" id="CAG8740126.1"/>
    </source>
</evidence>
<proteinExistence type="predicted"/>
<keyword evidence="2" id="KW-1185">Reference proteome</keyword>
<comment type="caution">
    <text evidence="1">The sequence shown here is derived from an EMBL/GenBank/DDBJ whole genome shotgun (WGS) entry which is preliminary data.</text>
</comment>
<sequence>MNLSSILNDQDLNDQDFYYCQHDNLNFENIYYNDITKDDQCSAMELVLSQYSTIDLMPFQYTTMNLMPFQYTTTDSMLFHNNQCYYFNEYSNLSAENFLNNNQVQVFDYNQIAYSMQHNNED</sequence>
<dbReference type="Proteomes" id="UP000789396">
    <property type="component" value="Unassembled WGS sequence"/>
</dbReference>
<reference evidence="1" key="1">
    <citation type="submission" date="2021-06" db="EMBL/GenBank/DDBJ databases">
        <authorList>
            <person name="Kallberg Y."/>
            <person name="Tangrot J."/>
            <person name="Rosling A."/>
        </authorList>
    </citation>
    <scope>NUCLEOTIDE SEQUENCE</scope>
    <source>
        <strain evidence="1">IN212</strain>
    </source>
</reference>
<name>A0A9N9ILS9_9GLOM</name>
<organism evidence="1 2">
    <name type="scientific">Racocetra fulgida</name>
    <dbReference type="NCBI Taxonomy" id="60492"/>
    <lineage>
        <taxon>Eukaryota</taxon>
        <taxon>Fungi</taxon>
        <taxon>Fungi incertae sedis</taxon>
        <taxon>Mucoromycota</taxon>
        <taxon>Glomeromycotina</taxon>
        <taxon>Glomeromycetes</taxon>
        <taxon>Diversisporales</taxon>
        <taxon>Gigasporaceae</taxon>
        <taxon>Racocetra</taxon>
    </lineage>
</organism>
<dbReference type="OrthoDB" id="2436592at2759"/>